<gene>
    <name evidence="2" type="ORF">ADN00_17095</name>
</gene>
<accession>A0A0P6XA65</accession>
<proteinExistence type="predicted"/>
<feature type="region of interest" description="Disordered" evidence="1">
    <location>
        <begin position="1"/>
        <end position="26"/>
    </location>
</feature>
<organism evidence="2 3">
    <name type="scientific">Ornatilinea apprima</name>
    <dbReference type="NCBI Taxonomy" id="1134406"/>
    <lineage>
        <taxon>Bacteria</taxon>
        <taxon>Bacillati</taxon>
        <taxon>Chloroflexota</taxon>
        <taxon>Anaerolineae</taxon>
        <taxon>Anaerolineales</taxon>
        <taxon>Anaerolineaceae</taxon>
        <taxon>Ornatilinea</taxon>
    </lineage>
</organism>
<sequence>MRIQNGQSVYGPQNASKASSSPEEGQISFAETLARVQQGVQFTNHAQKRLEKRNIALNDDGIARLAQAVDKAEKRGGKESLVLMDDIAFLVNVKERLVITAVDQDHRGEGVFTQIDSVVFADPSEQINPDNQGTSKEIKA</sequence>
<dbReference type="Pfam" id="PF12611">
    <property type="entry name" value="Flagellar_put"/>
    <property type="match status" value="1"/>
</dbReference>
<dbReference type="AlphaFoldDB" id="A0A0P6XA65"/>
<keyword evidence="3" id="KW-1185">Reference proteome</keyword>
<dbReference type="STRING" id="1134406.ADN00_17095"/>
<name>A0A0P6XA65_9CHLR</name>
<protein>
    <recommendedName>
        <fullName evidence="4">Flagellar protein</fullName>
    </recommendedName>
</protein>
<evidence type="ECO:0000313" key="2">
    <source>
        <dbReference type="EMBL" id="KPL71488.1"/>
    </source>
</evidence>
<dbReference type="Proteomes" id="UP000050417">
    <property type="component" value="Unassembled WGS sequence"/>
</dbReference>
<evidence type="ECO:0000256" key="1">
    <source>
        <dbReference type="SAM" id="MobiDB-lite"/>
    </source>
</evidence>
<feature type="compositionally biased region" description="Polar residues" evidence="1">
    <location>
        <begin position="1"/>
        <end position="23"/>
    </location>
</feature>
<dbReference type="EMBL" id="LGCL01000041">
    <property type="protein sequence ID" value="KPL71488.1"/>
    <property type="molecule type" value="Genomic_DNA"/>
</dbReference>
<evidence type="ECO:0008006" key="4">
    <source>
        <dbReference type="Google" id="ProtNLM"/>
    </source>
</evidence>
<comment type="caution">
    <text evidence="2">The sequence shown here is derived from an EMBL/GenBank/DDBJ whole genome shotgun (WGS) entry which is preliminary data.</text>
</comment>
<reference evidence="2 3" key="1">
    <citation type="submission" date="2015-07" db="EMBL/GenBank/DDBJ databases">
        <title>Genome sequence of Ornatilinea apprima DSM 23815.</title>
        <authorList>
            <person name="Hemp J."/>
            <person name="Ward L.M."/>
            <person name="Pace L.A."/>
            <person name="Fischer W.W."/>
        </authorList>
    </citation>
    <scope>NUCLEOTIDE SEQUENCE [LARGE SCALE GENOMIC DNA]</scope>
    <source>
        <strain evidence="2 3">P3M-1</strain>
    </source>
</reference>
<dbReference type="InterPro" id="IPR013367">
    <property type="entry name" value="Flagellar_put"/>
</dbReference>
<dbReference type="NCBIfam" id="TIGR02530">
    <property type="entry name" value="flg_new"/>
    <property type="match status" value="1"/>
</dbReference>
<evidence type="ECO:0000313" key="3">
    <source>
        <dbReference type="Proteomes" id="UP000050417"/>
    </source>
</evidence>